<feature type="region of interest" description="Disordered" evidence="1">
    <location>
        <begin position="69"/>
        <end position="123"/>
    </location>
</feature>
<proteinExistence type="predicted"/>
<name>A0AA35QG07_9HYPO</name>
<comment type="caution">
    <text evidence="2">The sequence shown here is derived from an EMBL/GenBank/DDBJ whole genome shotgun (WGS) entry which is preliminary data.</text>
</comment>
<accession>A0AA35QG07</accession>
<evidence type="ECO:0000313" key="3">
    <source>
        <dbReference type="Proteomes" id="UP001160390"/>
    </source>
</evidence>
<protein>
    <submittedName>
        <fullName evidence="2">Uncharacterized protein</fullName>
    </submittedName>
</protein>
<sequence length="123" mass="13624">MIDRAKRHGLANLRAVLIVPDPDTDPDYAEMDREIQEDLRMKLKSVVDSSNIVERSHPEAEPWRLAINGHKEITYGKDVSASSGEDEDSEDEDGDDGEDGEGSEDDDDSEDGGDSEDDEDSEE</sequence>
<gene>
    <name evidence="2" type="ORF">CCHLO57077_00006402</name>
</gene>
<dbReference type="Proteomes" id="UP001160390">
    <property type="component" value="Unassembled WGS sequence"/>
</dbReference>
<reference evidence="2" key="1">
    <citation type="submission" date="2023-01" db="EMBL/GenBank/DDBJ databases">
        <authorList>
            <person name="Piombo E."/>
        </authorList>
    </citation>
    <scope>NUCLEOTIDE SEQUENCE</scope>
</reference>
<organism evidence="2 3">
    <name type="scientific">Clonostachys chloroleuca</name>
    <dbReference type="NCBI Taxonomy" id="1926264"/>
    <lineage>
        <taxon>Eukaryota</taxon>
        <taxon>Fungi</taxon>
        <taxon>Dikarya</taxon>
        <taxon>Ascomycota</taxon>
        <taxon>Pezizomycotina</taxon>
        <taxon>Sordariomycetes</taxon>
        <taxon>Hypocreomycetidae</taxon>
        <taxon>Hypocreales</taxon>
        <taxon>Bionectriaceae</taxon>
        <taxon>Clonostachys</taxon>
    </lineage>
</organism>
<evidence type="ECO:0000256" key="1">
    <source>
        <dbReference type="SAM" id="MobiDB-lite"/>
    </source>
</evidence>
<evidence type="ECO:0000313" key="2">
    <source>
        <dbReference type="EMBL" id="CAI6101407.1"/>
    </source>
</evidence>
<dbReference type="EMBL" id="CABFNP030001360">
    <property type="protein sequence ID" value="CAI6101407.1"/>
    <property type="molecule type" value="Genomic_DNA"/>
</dbReference>
<keyword evidence="3" id="KW-1185">Reference proteome</keyword>
<feature type="non-terminal residue" evidence="2">
    <location>
        <position position="123"/>
    </location>
</feature>
<feature type="compositionally biased region" description="Acidic residues" evidence="1">
    <location>
        <begin position="84"/>
        <end position="123"/>
    </location>
</feature>
<dbReference type="AlphaFoldDB" id="A0AA35QG07"/>